<keyword evidence="3" id="KW-1185">Reference proteome</keyword>
<organism evidence="2 3">
    <name type="scientific">Brassica rapa subsp. trilocularis</name>
    <dbReference type="NCBI Taxonomy" id="1813537"/>
    <lineage>
        <taxon>Eukaryota</taxon>
        <taxon>Viridiplantae</taxon>
        <taxon>Streptophyta</taxon>
        <taxon>Embryophyta</taxon>
        <taxon>Tracheophyta</taxon>
        <taxon>Spermatophyta</taxon>
        <taxon>Magnoliopsida</taxon>
        <taxon>eudicotyledons</taxon>
        <taxon>Gunneridae</taxon>
        <taxon>Pentapetalae</taxon>
        <taxon>rosids</taxon>
        <taxon>malvids</taxon>
        <taxon>Brassicales</taxon>
        <taxon>Brassicaceae</taxon>
        <taxon>Brassiceae</taxon>
        <taxon>Brassica</taxon>
    </lineage>
</organism>
<feature type="compositionally biased region" description="Acidic residues" evidence="1">
    <location>
        <begin position="118"/>
        <end position="144"/>
    </location>
</feature>
<dbReference type="Proteomes" id="UP000823674">
    <property type="component" value="Chromosome A06"/>
</dbReference>
<feature type="compositionally biased region" description="Basic and acidic residues" evidence="1">
    <location>
        <begin position="1"/>
        <end position="21"/>
    </location>
</feature>
<reference evidence="2 3" key="1">
    <citation type="submission" date="2021-03" db="EMBL/GenBank/DDBJ databases">
        <authorList>
            <person name="King G.J."/>
            <person name="Bancroft I."/>
            <person name="Baten A."/>
            <person name="Bloomfield J."/>
            <person name="Borpatragohain P."/>
            <person name="He Z."/>
            <person name="Irish N."/>
            <person name="Irwin J."/>
            <person name="Liu K."/>
            <person name="Mauleon R.P."/>
            <person name="Moore J."/>
            <person name="Morris R."/>
            <person name="Ostergaard L."/>
            <person name="Wang B."/>
            <person name="Wells R."/>
        </authorList>
    </citation>
    <scope>NUCLEOTIDE SEQUENCE [LARGE SCALE GENOMIC DNA]</scope>
    <source>
        <strain evidence="2">R-o-18</strain>
        <tissue evidence="2">Leaf</tissue>
    </source>
</reference>
<feature type="compositionally biased region" description="Basic and acidic residues" evidence="1">
    <location>
        <begin position="36"/>
        <end position="53"/>
    </location>
</feature>
<evidence type="ECO:0000313" key="2">
    <source>
        <dbReference type="EMBL" id="KAG5393400.1"/>
    </source>
</evidence>
<evidence type="ECO:0000313" key="3">
    <source>
        <dbReference type="Proteomes" id="UP000823674"/>
    </source>
</evidence>
<feature type="region of interest" description="Disordered" evidence="1">
    <location>
        <begin position="1"/>
        <end position="205"/>
    </location>
</feature>
<accession>A0ABQ7M684</accession>
<feature type="compositionally biased region" description="Basic and acidic residues" evidence="1">
    <location>
        <begin position="154"/>
        <end position="199"/>
    </location>
</feature>
<gene>
    <name evidence="2" type="primary">A06p025030.1_BraROA</name>
    <name evidence="2" type="ORF">IGI04_023363</name>
</gene>
<name>A0ABQ7M684_BRACM</name>
<evidence type="ECO:0000256" key="1">
    <source>
        <dbReference type="SAM" id="MobiDB-lite"/>
    </source>
</evidence>
<sequence length="205" mass="23891">MRDQHEMLNNPDRETEEERSQRIKGKQIAHESPVNEPRHNGSHERHESRERLKPTTMVIPEIKENGRGMEIPSQPVDVRVNSLKETRQVGLTNEKERRSPEEEMRSTLEVAPLGTEREVEDSPLLNEEEMNRDEMEDEITEDPEPNIVIAVPEWKSHNEEKHSQEELRTMSDKIKSSKRNAEETVSKRRSRNEVADRPGGRPPIN</sequence>
<feature type="compositionally biased region" description="Basic and acidic residues" evidence="1">
    <location>
        <begin position="82"/>
        <end position="106"/>
    </location>
</feature>
<dbReference type="EMBL" id="JADBGQ010000006">
    <property type="protein sequence ID" value="KAG5393400.1"/>
    <property type="molecule type" value="Genomic_DNA"/>
</dbReference>
<comment type="caution">
    <text evidence="2">The sequence shown here is derived from an EMBL/GenBank/DDBJ whole genome shotgun (WGS) entry which is preliminary data.</text>
</comment>
<protein>
    <submittedName>
        <fullName evidence="2">Uncharacterized protein</fullName>
    </submittedName>
</protein>
<proteinExistence type="predicted"/>